<sequence length="266" mass="29330">MAQGELSPLVVQAVSENQRQYERSRKAVVLKFALGGALVSLALWLIQDHGHSKTSDTPTGSYVCGVSNSTAGYVKLANKQDDHYFYWFYESRSTPETDPLVLWLTGGPGSSSMFALLTENGPCTIQPDLSTKLNPYSWNNNANVIWLDQPTGVGFSFGSPADKDYNETNVGENIYWFLQGFLSQHPQYRGREFFVIGESYGGHYVPAAAHYIWSKNKVENVAGQVPDMNLQGFAIGNGLTNPVIQVSRCLAVGDHVCFEVRCITVS</sequence>
<dbReference type="Proteomes" id="UP001165121">
    <property type="component" value="Unassembled WGS sequence"/>
</dbReference>
<dbReference type="PANTHER" id="PTHR11802">
    <property type="entry name" value="SERINE PROTEASE FAMILY S10 SERINE CARBOXYPEPTIDASE"/>
    <property type="match status" value="1"/>
</dbReference>
<dbReference type="OrthoDB" id="443318at2759"/>
<accession>A0A9W6YA40</accession>
<evidence type="ECO:0000256" key="5">
    <source>
        <dbReference type="ARBA" id="ARBA00022801"/>
    </source>
</evidence>
<dbReference type="InterPro" id="IPR001563">
    <property type="entry name" value="Peptidase_S10"/>
</dbReference>
<keyword evidence="10" id="KW-1185">Reference proteome</keyword>
<evidence type="ECO:0000256" key="8">
    <source>
        <dbReference type="SAM" id="Phobius"/>
    </source>
</evidence>
<evidence type="ECO:0000256" key="1">
    <source>
        <dbReference type="ARBA" id="ARBA00009431"/>
    </source>
</evidence>
<dbReference type="InterPro" id="IPR029058">
    <property type="entry name" value="AB_hydrolase_fold"/>
</dbReference>
<evidence type="ECO:0000256" key="4">
    <source>
        <dbReference type="ARBA" id="ARBA00022729"/>
    </source>
</evidence>
<dbReference type="PRINTS" id="PR00724">
    <property type="entry name" value="CRBOXYPTASEC"/>
</dbReference>
<dbReference type="Gene3D" id="3.40.50.1820">
    <property type="entry name" value="alpha/beta hydrolase"/>
    <property type="match status" value="1"/>
</dbReference>
<keyword evidence="2 7" id="KW-0121">Carboxypeptidase</keyword>
<dbReference type="PANTHER" id="PTHR11802:SF113">
    <property type="entry name" value="SERINE CARBOXYPEPTIDASE CTSA-4.1"/>
    <property type="match status" value="1"/>
</dbReference>
<keyword evidence="5 7" id="KW-0378">Hydrolase</keyword>
<keyword evidence="8" id="KW-0472">Membrane</keyword>
<comment type="caution">
    <text evidence="9">The sequence shown here is derived from an EMBL/GenBank/DDBJ whole genome shotgun (WGS) entry which is preliminary data.</text>
</comment>
<keyword evidence="6" id="KW-0325">Glycoprotein</keyword>
<dbReference type="EC" id="3.4.16.-" evidence="7"/>
<keyword evidence="8" id="KW-1133">Transmembrane helix</keyword>
<dbReference type="AlphaFoldDB" id="A0A9W6YA40"/>
<gene>
    <name evidence="9" type="ORF">Pfra01_002418000</name>
</gene>
<comment type="similarity">
    <text evidence="1 7">Belongs to the peptidase S10 family.</text>
</comment>
<dbReference type="EMBL" id="BSXT01004124">
    <property type="protein sequence ID" value="GMF56841.1"/>
    <property type="molecule type" value="Genomic_DNA"/>
</dbReference>
<reference evidence="9" key="1">
    <citation type="submission" date="2023-04" db="EMBL/GenBank/DDBJ databases">
        <title>Phytophthora fragariaefolia NBRC 109709.</title>
        <authorList>
            <person name="Ichikawa N."/>
            <person name="Sato H."/>
            <person name="Tonouchi N."/>
        </authorList>
    </citation>
    <scope>NUCLEOTIDE SEQUENCE</scope>
    <source>
        <strain evidence="9">NBRC 109709</strain>
    </source>
</reference>
<evidence type="ECO:0000256" key="7">
    <source>
        <dbReference type="RuleBase" id="RU361156"/>
    </source>
</evidence>
<protein>
    <recommendedName>
        <fullName evidence="7">Carboxypeptidase</fullName>
        <ecNumber evidence="7">3.4.16.-</ecNumber>
    </recommendedName>
</protein>
<name>A0A9W6YA40_9STRA</name>
<keyword evidence="8" id="KW-0812">Transmembrane</keyword>
<keyword evidence="4" id="KW-0732">Signal</keyword>
<dbReference type="GO" id="GO:0006508">
    <property type="term" value="P:proteolysis"/>
    <property type="evidence" value="ECO:0007669"/>
    <property type="project" value="UniProtKB-KW"/>
</dbReference>
<evidence type="ECO:0000256" key="6">
    <source>
        <dbReference type="ARBA" id="ARBA00023180"/>
    </source>
</evidence>
<proteinExistence type="inferred from homology"/>
<dbReference type="Pfam" id="PF00450">
    <property type="entry name" value="Peptidase_S10"/>
    <property type="match status" value="1"/>
</dbReference>
<evidence type="ECO:0000256" key="2">
    <source>
        <dbReference type="ARBA" id="ARBA00022645"/>
    </source>
</evidence>
<keyword evidence="3 7" id="KW-0645">Protease</keyword>
<organism evidence="9 10">
    <name type="scientific">Phytophthora fragariaefolia</name>
    <dbReference type="NCBI Taxonomy" id="1490495"/>
    <lineage>
        <taxon>Eukaryota</taxon>
        <taxon>Sar</taxon>
        <taxon>Stramenopiles</taxon>
        <taxon>Oomycota</taxon>
        <taxon>Peronosporomycetes</taxon>
        <taxon>Peronosporales</taxon>
        <taxon>Peronosporaceae</taxon>
        <taxon>Phytophthora</taxon>
    </lineage>
</organism>
<dbReference type="InterPro" id="IPR018202">
    <property type="entry name" value="Ser_caboxypep_ser_AS"/>
</dbReference>
<dbReference type="PROSITE" id="PS00131">
    <property type="entry name" value="CARBOXYPEPT_SER_SER"/>
    <property type="match status" value="1"/>
</dbReference>
<dbReference type="SUPFAM" id="SSF53474">
    <property type="entry name" value="alpha/beta-Hydrolases"/>
    <property type="match status" value="1"/>
</dbReference>
<feature type="transmembrane region" description="Helical" evidence="8">
    <location>
        <begin position="28"/>
        <end position="46"/>
    </location>
</feature>
<evidence type="ECO:0000313" key="10">
    <source>
        <dbReference type="Proteomes" id="UP001165121"/>
    </source>
</evidence>
<evidence type="ECO:0000256" key="3">
    <source>
        <dbReference type="ARBA" id="ARBA00022670"/>
    </source>
</evidence>
<evidence type="ECO:0000313" key="9">
    <source>
        <dbReference type="EMBL" id="GMF56841.1"/>
    </source>
</evidence>
<dbReference type="GO" id="GO:0004185">
    <property type="term" value="F:serine-type carboxypeptidase activity"/>
    <property type="evidence" value="ECO:0007669"/>
    <property type="project" value="UniProtKB-UniRule"/>
</dbReference>